<dbReference type="GO" id="GO:0005737">
    <property type="term" value="C:cytoplasm"/>
    <property type="evidence" value="ECO:0007669"/>
    <property type="project" value="UniProtKB-ARBA"/>
</dbReference>
<proteinExistence type="inferred from homology"/>
<dbReference type="InterPro" id="IPR051259">
    <property type="entry name" value="rRNA_Methyltransferase"/>
</dbReference>
<dbReference type="Pfam" id="PF00588">
    <property type="entry name" value="SpoU_methylase"/>
    <property type="match status" value="2"/>
</dbReference>
<dbReference type="Gene3D" id="3.30.1330.30">
    <property type="match status" value="2"/>
</dbReference>
<dbReference type="eggNOG" id="KOG2506">
    <property type="taxonomic scope" value="Eukaryota"/>
</dbReference>
<reference evidence="5" key="2">
    <citation type="submission" date="2015-02" db="UniProtKB">
        <authorList>
            <consortium name="EnsemblMetazoa"/>
        </authorList>
    </citation>
    <scope>IDENTIFICATION</scope>
</reference>
<evidence type="ECO:0000259" key="4">
    <source>
        <dbReference type="SMART" id="SM00967"/>
    </source>
</evidence>
<dbReference type="InterPro" id="IPR029026">
    <property type="entry name" value="tRNA_m1G_MTases_N"/>
</dbReference>
<dbReference type="AlphaFoldDB" id="T1J6G3"/>
<dbReference type="SUPFAM" id="SSF55315">
    <property type="entry name" value="L30e-like"/>
    <property type="match status" value="2"/>
</dbReference>
<comment type="similarity">
    <text evidence="1">Belongs to the class IV-like SAM-binding methyltransferase superfamily. RNA methyltransferase TrmH family.</text>
</comment>
<dbReference type="GO" id="GO:0032259">
    <property type="term" value="P:methylation"/>
    <property type="evidence" value="ECO:0007669"/>
    <property type="project" value="UniProtKB-KW"/>
</dbReference>
<dbReference type="SUPFAM" id="SSF75217">
    <property type="entry name" value="alpha/beta knot"/>
    <property type="match status" value="2"/>
</dbReference>
<dbReference type="Pfam" id="PF22435">
    <property type="entry name" value="MRM3-like_sub_bind"/>
    <property type="match status" value="2"/>
</dbReference>
<evidence type="ECO:0000313" key="5">
    <source>
        <dbReference type="EnsemblMetazoa" id="SMAR009232-PA"/>
    </source>
</evidence>
<dbReference type="InterPro" id="IPR053888">
    <property type="entry name" value="MRM3-like_sub_bind"/>
</dbReference>
<feature type="domain" description="RNA 2-O ribose methyltransferase substrate binding" evidence="4">
    <location>
        <begin position="472"/>
        <end position="543"/>
    </location>
</feature>
<dbReference type="SMART" id="SM00967">
    <property type="entry name" value="SpoU_sub_bind"/>
    <property type="match status" value="2"/>
</dbReference>
<organism evidence="5 6">
    <name type="scientific">Strigamia maritima</name>
    <name type="common">European centipede</name>
    <name type="synonym">Geophilus maritimus</name>
    <dbReference type="NCBI Taxonomy" id="126957"/>
    <lineage>
        <taxon>Eukaryota</taxon>
        <taxon>Metazoa</taxon>
        <taxon>Ecdysozoa</taxon>
        <taxon>Arthropoda</taxon>
        <taxon>Myriapoda</taxon>
        <taxon>Chilopoda</taxon>
        <taxon>Pleurostigmophora</taxon>
        <taxon>Geophilomorpha</taxon>
        <taxon>Linotaeniidae</taxon>
        <taxon>Strigamia</taxon>
    </lineage>
</organism>
<dbReference type="CDD" id="cd18106">
    <property type="entry name" value="SpoU-like_RNMTL1"/>
    <property type="match status" value="1"/>
</dbReference>
<dbReference type="EMBL" id="JH431878">
    <property type="status" value="NOT_ANNOTATED_CDS"/>
    <property type="molecule type" value="Genomic_DNA"/>
</dbReference>
<evidence type="ECO:0000256" key="2">
    <source>
        <dbReference type="ARBA" id="ARBA00022603"/>
    </source>
</evidence>
<dbReference type="Gene3D" id="3.40.1280.10">
    <property type="match status" value="2"/>
</dbReference>
<evidence type="ECO:0000313" key="6">
    <source>
        <dbReference type="Proteomes" id="UP000014500"/>
    </source>
</evidence>
<dbReference type="InterPro" id="IPR029028">
    <property type="entry name" value="Alpha/beta_knot_MTases"/>
</dbReference>
<dbReference type="GO" id="GO:0003723">
    <property type="term" value="F:RNA binding"/>
    <property type="evidence" value="ECO:0007669"/>
    <property type="project" value="InterPro"/>
</dbReference>
<sequence>MASFKVKTCVSYFHNLQLKSHIRHYGSRWKPKNKVVELEKHVSKYPDVPEFEKLDDDKKLDTFSRQMMIVKSRKEREKNKKFLLEGKYLIKDAISAGISIENIYFNSEDALTGLNLKNLTDLKIQRVTTKDLNLWTDMASCPGIMAVCKTPGLKKSLFPVRQIPVTVICNNVTESENLGAIIRCAAGAGCDRVIATSGCVDVWDSKVLRSGHGAHFHVPIHYNISWSLISNYLPQEYSVILAETNNFEVKDKKFRVKRSRKRVFKEGEEENVPGVDYREKLDDGKVRETAYFDRQKLYEYEMTPLPSHNYTDVSFERDSHVVLVVRGETEGFNAEAYNLKMAAMAALMKIGSKTCYIFKSFRPNLYIDNVRHFKKILKRRPRLILSEEEAREHGYESPFRSPHLSLNATHEVIKDELDPAKPVLLATKKEKFISKYSDVPEYETLGEDDKSFLRIMSLMKSRKEREKKNKILLEGKRLIKDAIDAGVVIESIYFNKEDLLSGLGLKNMAGLNLRKVSYGHLKMWSDLSTSPGIIAVCHKPELGKLAVAKGRIPVTLICDNLREPGNLGAILRCAAAAGCEKVCVDVWDSKVLRGAAGSHFHIPIYNNIDWVSIRNYLPESFSIILAENKRSDDDLPTHNYSDIEFTKDLHVALVVGGETEGVTESAYTLARNNNGLKLTIPLANNVESLNAATASAVILFEICRQINETNDE</sequence>
<dbReference type="EnsemblMetazoa" id="SMAR009232-RA">
    <property type="protein sequence ID" value="SMAR009232-PA"/>
    <property type="gene ID" value="SMAR009232"/>
</dbReference>
<name>T1J6G3_STRMM</name>
<keyword evidence="6" id="KW-1185">Reference proteome</keyword>
<dbReference type="InterPro" id="IPR013123">
    <property type="entry name" value="SpoU_subst-bd"/>
</dbReference>
<protein>
    <recommendedName>
        <fullName evidence="4">RNA 2-O ribose methyltransferase substrate binding domain-containing protein</fullName>
    </recommendedName>
</protein>
<dbReference type="PANTHER" id="PTHR43191">
    <property type="entry name" value="RRNA METHYLTRANSFERASE 3"/>
    <property type="match status" value="1"/>
</dbReference>
<accession>T1J6G3</accession>
<feature type="domain" description="RNA 2-O ribose methyltransferase substrate binding" evidence="4">
    <location>
        <begin position="83"/>
        <end position="154"/>
    </location>
</feature>
<dbReference type="Proteomes" id="UP000014500">
    <property type="component" value="Unassembled WGS sequence"/>
</dbReference>
<dbReference type="InterPro" id="IPR029064">
    <property type="entry name" value="Ribosomal_eL30-like_sf"/>
</dbReference>
<evidence type="ECO:0000256" key="3">
    <source>
        <dbReference type="ARBA" id="ARBA00022679"/>
    </source>
</evidence>
<reference evidence="6" key="1">
    <citation type="submission" date="2011-05" db="EMBL/GenBank/DDBJ databases">
        <authorList>
            <person name="Richards S.R."/>
            <person name="Qu J."/>
            <person name="Jiang H."/>
            <person name="Jhangiani S.N."/>
            <person name="Agravi P."/>
            <person name="Goodspeed R."/>
            <person name="Gross S."/>
            <person name="Mandapat C."/>
            <person name="Jackson L."/>
            <person name="Mathew T."/>
            <person name="Pu L."/>
            <person name="Thornton R."/>
            <person name="Saada N."/>
            <person name="Wilczek-Boney K.B."/>
            <person name="Lee S."/>
            <person name="Kovar C."/>
            <person name="Wu Y."/>
            <person name="Scherer S.E."/>
            <person name="Worley K.C."/>
            <person name="Muzny D.M."/>
            <person name="Gibbs R."/>
        </authorList>
    </citation>
    <scope>NUCLEOTIDE SEQUENCE</scope>
    <source>
        <strain evidence="6">Brora</strain>
    </source>
</reference>
<dbReference type="GO" id="GO:0006396">
    <property type="term" value="P:RNA processing"/>
    <property type="evidence" value="ECO:0007669"/>
    <property type="project" value="InterPro"/>
</dbReference>
<dbReference type="HOGENOM" id="CLU_387983_0_0_1"/>
<dbReference type="GO" id="GO:0008173">
    <property type="term" value="F:RNA methyltransferase activity"/>
    <property type="evidence" value="ECO:0007669"/>
    <property type="project" value="InterPro"/>
</dbReference>
<dbReference type="InterPro" id="IPR001537">
    <property type="entry name" value="SpoU_MeTrfase"/>
</dbReference>
<dbReference type="PANTHER" id="PTHR43191:SF2">
    <property type="entry name" value="RRNA METHYLTRANSFERASE 3, MITOCHONDRIAL"/>
    <property type="match status" value="1"/>
</dbReference>
<keyword evidence="2" id="KW-0489">Methyltransferase</keyword>
<dbReference type="STRING" id="126957.T1J6G3"/>
<evidence type="ECO:0000256" key="1">
    <source>
        <dbReference type="ARBA" id="ARBA00007228"/>
    </source>
</evidence>
<keyword evidence="3" id="KW-0808">Transferase</keyword>